<feature type="region of interest" description="Disordered" evidence="1">
    <location>
        <begin position="1"/>
        <end position="35"/>
    </location>
</feature>
<comment type="caution">
    <text evidence="2">The sequence shown here is derived from an EMBL/GenBank/DDBJ whole genome shotgun (WGS) entry which is preliminary data.</text>
</comment>
<feature type="compositionally biased region" description="Pro residues" evidence="1">
    <location>
        <begin position="1"/>
        <end position="10"/>
    </location>
</feature>
<reference evidence="3" key="1">
    <citation type="journal article" date="2019" name="Int. J. Syst. Evol. Microbiol.">
        <title>The Global Catalogue of Microorganisms (GCM) 10K type strain sequencing project: providing services to taxonomists for standard genome sequencing and annotation.</title>
        <authorList>
            <consortium name="The Broad Institute Genomics Platform"/>
            <consortium name="The Broad Institute Genome Sequencing Center for Infectious Disease"/>
            <person name="Wu L."/>
            <person name="Ma J."/>
        </authorList>
    </citation>
    <scope>NUCLEOTIDE SEQUENCE [LARGE SCALE GENOMIC DNA]</scope>
    <source>
        <strain evidence="3">JCM 18081</strain>
    </source>
</reference>
<sequence length="179" mass="19254">MSTTPSPAPSTPRAALVDAAPATVSEKMTSVPSPPERLLALDADFTRPHDIPQSATLLDGPRPAGPLVQHISRTQAMARGAQDVRDAAQAVPHLHHALARVGLDRTVQLATLATLAADHLLYLPSNHFSALSGPGPQHHRRPRRHRRPPTRPEGAAAARPGPWLRPPPLTQPTSRTHFR</sequence>
<feature type="compositionally biased region" description="Low complexity" evidence="1">
    <location>
        <begin position="152"/>
        <end position="162"/>
    </location>
</feature>
<gene>
    <name evidence="2" type="ORF">GCM10023220_00360</name>
</gene>
<organism evidence="2 3">
    <name type="scientific">Streptomyces ziwulingensis</name>
    <dbReference type="NCBI Taxonomy" id="1045501"/>
    <lineage>
        <taxon>Bacteria</taxon>
        <taxon>Bacillati</taxon>
        <taxon>Actinomycetota</taxon>
        <taxon>Actinomycetes</taxon>
        <taxon>Kitasatosporales</taxon>
        <taxon>Streptomycetaceae</taxon>
        <taxon>Streptomyces</taxon>
    </lineage>
</organism>
<evidence type="ECO:0000313" key="2">
    <source>
        <dbReference type="EMBL" id="GAA4781844.1"/>
    </source>
</evidence>
<evidence type="ECO:0000256" key="1">
    <source>
        <dbReference type="SAM" id="MobiDB-lite"/>
    </source>
</evidence>
<protein>
    <submittedName>
        <fullName evidence="2">Uncharacterized protein</fullName>
    </submittedName>
</protein>
<proteinExistence type="predicted"/>
<dbReference type="EMBL" id="BAABIG010000001">
    <property type="protein sequence ID" value="GAA4781844.1"/>
    <property type="molecule type" value="Genomic_DNA"/>
</dbReference>
<feature type="region of interest" description="Disordered" evidence="1">
    <location>
        <begin position="131"/>
        <end position="179"/>
    </location>
</feature>
<evidence type="ECO:0000313" key="3">
    <source>
        <dbReference type="Proteomes" id="UP001501265"/>
    </source>
</evidence>
<keyword evidence="3" id="KW-1185">Reference proteome</keyword>
<feature type="compositionally biased region" description="Basic residues" evidence="1">
    <location>
        <begin position="137"/>
        <end position="149"/>
    </location>
</feature>
<name>A0ABP9AIF8_9ACTN</name>
<accession>A0ABP9AIF8</accession>
<dbReference type="Proteomes" id="UP001501265">
    <property type="component" value="Unassembled WGS sequence"/>
</dbReference>